<dbReference type="RefSeq" id="WP_407703909.1">
    <property type="nucleotide sequence ID" value="NZ_WEGJ01000006.1"/>
</dbReference>
<dbReference type="PANTHER" id="PTHR31885">
    <property type="entry name" value="GH04784P"/>
    <property type="match status" value="1"/>
</dbReference>
<feature type="transmembrane region" description="Helical" evidence="6">
    <location>
        <begin position="113"/>
        <end position="131"/>
    </location>
</feature>
<dbReference type="PANTHER" id="PTHR31885:SF6">
    <property type="entry name" value="GH04784P"/>
    <property type="match status" value="1"/>
</dbReference>
<keyword evidence="4 6" id="KW-1133">Transmembrane helix</keyword>
<dbReference type="GO" id="GO:0016020">
    <property type="term" value="C:membrane"/>
    <property type="evidence" value="ECO:0007669"/>
    <property type="project" value="UniProtKB-SubCell"/>
</dbReference>
<evidence type="ECO:0000256" key="2">
    <source>
        <dbReference type="ARBA" id="ARBA00007375"/>
    </source>
</evidence>
<evidence type="ECO:0000256" key="6">
    <source>
        <dbReference type="SAM" id="Phobius"/>
    </source>
</evidence>
<comment type="subcellular location">
    <subcellularLocation>
        <location evidence="1">Membrane</location>
        <topology evidence="1">Multi-pass membrane protein</topology>
    </subcellularLocation>
</comment>
<dbReference type="EMBL" id="WEGJ01000006">
    <property type="protein sequence ID" value="MQY12265.1"/>
    <property type="molecule type" value="Genomic_DNA"/>
</dbReference>
<accession>A0A7K0CFK8</accession>
<evidence type="ECO:0000256" key="4">
    <source>
        <dbReference type="ARBA" id="ARBA00022989"/>
    </source>
</evidence>
<evidence type="ECO:0000256" key="5">
    <source>
        <dbReference type="ARBA" id="ARBA00023136"/>
    </source>
</evidence>
<dbReference type="InterPro" id="IPR012506">
    <property type="entry name" value="TMEM86B-like"/>
</dbReference>
<dbReference type="AlphaFoldDB" id="A0A7K0CFK8"/>
<evidence type="ECO:0000313" key="7">
    <source>
        <dbReference type="EMBL" id="MQY12265.1"/>
    </source>
</evidence>
<evidence type="ECO:0000313" key="8">
    <source>
        <dbReference type="Proteomes" id="UP000466345"/>
    </source>
</evidence>
<organism evidence="7 8">
    <name type="scientific">Streptomyces smaragdinus</name>
    <dbReference type="NCBI Taxonomy" id="2585196"/>
    <lineage>
        <taxon>Bacteria</taxon>
        <taxon>Bacillati</taxon>
        <taxon>Actinomycetota</taxon>
        <taxon>Actinomycetes</taxon>
        <taxon>Kitasatosporales</taxon>
        <taxon>Streptomycetaceae</taxon>
        <taxon>Streptomyces</taxon>
    </lineage>
</organism>
<keyword evidence="8" id="KW-1185">Reference proteome</keyword>
<keyword evidence="5 6" id="KW-0472">Membrane</keyword>
<protein>
    <recommendedName>
        <fullName evidence="9">Lysoplasmalogenase</fullName>
    </recommendedName>
</protein>
<evidence type="ECO:0000256" key="3">
    <source>
        <dbReference type="ARBA" id="ARBA00022692"/>
    </source>
</evidence>
<dbReference type="Pfam" id="PF07947">
    <property type="entry name" value="YhhN"/>
    <property type="match status" value="1"/>
</dbReference>
<keyword evidence="3 6" id="KW-0812">Transmembrane</keyword>
<name>A0A7K0CFK8_9ACTN</name>
<sequence>MSTLSRGPAWADIMPRPKPLLRVFAGISAVHLIGLLAGLDWLDDLTKPLLMPALAAYAASRKAPRLLTAALLCGWAGDVLLQFGSTVQFLAGMGCFAAGHVCYLLLFRARPGLWVAVGYAVVWAGLVAALWTGLDGALRIPIGLYSLLLAAMACCATELGRTAAAGGALFFVSDGLIATDLADWPQLPLASFWVMATYLGAQYLLTDGVLREQHTVRPQSVQPVTS</sequence>
<feature type="transmembrane region" description="Helical" evidence="6">
    <location>
        <begin position="87"/>
        <end position="106"/>
    </location>
</feature>
<comment type="similarity">
    <text evidence="2">Belongs to the TMEM86 family.</text>
</comment>
<evidence type="ECO:0008006" key="9">
    <source>
        <dbReference type="Google" id="ProtNLM"/>
    </source>
</evidence>
<proteinExistence type="inferred from homology"/>
<evidence type="ECO:0000256" key="1">
    <source>
        <dbReference type="ARBA" id="ARBA00004141"/>
    </source>
</evidence>
<comment type="caution">
    <text evidence="7">The sequence shown here is derived from an EMBL/GenBank/DDBJ whole genome shotgun (WGS) entry which is preliminary data.</text>
</comment>
<gene>
    <name evidence="7" type="ORF">SRB5_23980</name>
</gene>
<dbReference type="GO" id="GO:0016787">
    <property type="term" value="F:hydrolase activity"/>
    <property type="evidence" value="ECO:0007669"/>
    <property type="project" value="TreeGrafter"/>
</dbReference>
<dbReference type="Proteomes" id="UP000466345">
    <property type="component" value="Unassembled WGS sequence"/>
</dbReference>
<reference evidence="7 8" key="1">
    <citation type="submission" date="2019-10" db="EMBL/GenBank/DDBJ databases">
        <title>Streptomyces smaragdinus sp. nov. and Streptomyces fabii sp. nov., isolated from the gut of fungus growing-termite Macrotermes natalensis.</title>
        <authorList>
            <person name="Schwitalla J."/>
            <person name="Benndorf R."/>
            <person name="Martin K."/>
            <person name="De Beer W."/>
            <person name="Kaster A.-K."/>
            <person name="Vollmers J."/>
            <person name="Poulsen M."/>
            <person name="Beemelmanns C."/>
        </authorList>
    </citation>
    <scope>NUCLEOTIDE SEQUENCE [LARGE SCALE GENOMIC DNA]</scope>
    <source>
        <strain evidence="7 8">RB5</strain>
    </source>
</reference>
<feature type="transmembrane region" description="Helical" evidence="6">
    <location>
        <begin position="20"/>
        <end position="42"/>
    </location>
</feature>